<name>A0AAN9PQ25_CANGL</name>
<reference evidence="2 3" key="1">
    <citation type="submission" date="2024-01" db="EMBL/GenBank/DDBJ databases">
        <title>The genomes of 5 underutilized Papilionoideae crops provide insights into root nodulation and disease resistanc.</title>
        <authorList>
            <person name="Jiang F."/>
        </authorList>
    </citation>
    <scope>NUCLEOTIDE SEQUENCE [LARGE SCALE GENOMIC DNA]</scope>
    <source>
        <strain evidence="2">LVBAO_FW01</strain>
        <tissue evidence="2">Leaves</tissue>
    </source>
</reference>
<keyword evidence="1" id="KW-1133">Transmembrane helix</keyword>
<keyword evidence="3" id="KW-1185">Reference proteome</keyword>
<feature type="transmembrane region" description="Helical" evidence="1">
    <location>
        <begin position="54"/>
        <end position="76"/>
    </location>
</feature>
<evidence type="ECO:0000313" key="2">
    <source>
        <dbReference type="EMBL" id="KAK7306186.1"/>
    </source>
</evidence>
<dbReference type="Proteomes" id="UP001367508">
    <property type="component" value="Unassembled WGS sequence"/>
</dbReference>
<gene>
    <name evidence="2" type="ORF">VNO77_44112</name>
</gene>
<dbReference type="AlphaFoldDB" id="A0AAN9PQ25"/>
<comment type="caution">
    <text evidence="2">The sequence shown here is derived from an EMBL/GenBank/DDBJ whole genome shotgun (WGS) entry which is preliminary data.</text>
</comment>
<accession>A0AAN9PQ25</accession>
<organism evidence="2 3">
    <name type="scientific">Canavalia gladiata</name>
    <name type="common">Sword bean</name>
    <name type="synonym">Dolichos gladiatus</name>
    <dbReference type="NCBI Taxonomy" id="3824"/>
    <lineage>
        <taxon>Eukaryota</taxon>
        <taxon>Viridiplantae</taxon>
        <taxon>Streptophyta</taxon>
        <taxon>Embryophyta</taxon>
        <taxon>Tracheophyta</taxon>
        <taxon>Spermatophyta</taxon>
        <taxon>Magnoliopsida</taxon>
        <taxon>eudicotyledons</taxon>
        <taxon>Gunneridae</taxon>
        <taxon>Pentapetalae</taxon>
        <taxon>rosids</taxon>
        <taxon>fabids</taxon>
        <taxon>Fabales</taxon>
        <taxon>Fabaceae</taxon>
        <taxon>Papilionoideae</taxon>
        <taxon>50 kb inversion clade</taxon>
        <taxon>NPAAA clade</taxon>
        <taxon>indigoferoid/millettioid clade</taxon>
        <taxon>Phaseoleae</taxon>
        <taxon>Canavalia</taxon>
    </lineage>
</organism>
<dbReference type="EMBL" id="JAYMYQ010000011">
    <property type="protein sequence ID" value="KAK7306186.1"/>
    <property type="molecule type" value="Genomic_DNA"/>
</dbReference>
<sequence>MSAVHGATVIEKLNPDLRTLPDNDFKRLWDTSNPMANDNIHLPNNPNDDIRFRCIVLVCFRYIVLLYFDCIAFLYFRCIELLTSDVLTLLLPL</sequence>
<protein>
    <submittedName>
        <fullName evidence="2">Uncharacterized protein</fullName>
    </submittedName>
</protein>
<keyword evidence="1" id="KW-0812">Transmembrane</keyword>
<evidence type="ECO:0000256" key="1">
    <source>
        <dbReference type="SAM" id="Phobius"/>
    </source>
</evidence>
<keyword evidence="1" id="KW-0472">Membrane</keyword>
<evidence type="ECO:0000313" key="3">
    <source>
        <dbReference type="Proteomes" id="UP001367508"/>
    </source>
</evidence>
<proteinExistence type="predicted"/>